<evidence type="ECO:0000256" key="1">
    <source>
        <dbReference type="ARBA" id="ARBA00023122"/>
    </source>
</evidence>
<reference evidence="5 6" key="1">
    <citation type="submission" date="2015-08" db="EMBL/GenBank/DDBJ databases">
        <title>Antibacterial properties of a collection of Vibrionaceae strains.</title>
        <authorList>
            <person name="Giubergia S."/>
        </authorList>
    </citation>
    <scope>NUCLEOTIDE SEQUENCE [LARGE SCALE GENOMIC DNA]</scope>
    <source>
        <strain evidence="5 6">S0821</strain>
    </source>
</reference>
<keyword evidence="3" id="KW-0472">Membrane</keyword>
<keyword evidence="1 2" id="KW-0129">CBS domain</keyword>
<sequence>MLIKNEIRQVISLILPVLLTASIVSYLATLMHHLPTTPLMIASIGASITIVFVVPSSPMGRTWPVLAGHLLPALVGVCLTSLIDDATILCLTTITLSIITMVIFKCVHPPGVATALVPAISQSTQPAMGLSFLLDPVLFNIIPLIICGYFYRWYLNHRASKKESSGSTSTLAHNKSSIFFSELHETIATRNEWLDIDERTLDDIFKQTHLLALEHRHQKLTCEHVMTSRLITLKPNDTIHKALELLQQNQFTALPVVDDEHELVGIFSLVDFLRSVENRKFDSFIALYLQAKKKAKKEVSQFMNAAPVFMRTDTHIARTIPLLTSGYHHIPIVDNRNRLKGMVTQSDLIEFLYNIKA</sequence>
<organism evidence="5 6">
    <name type="scientific">Vibrio furnissii</name>
    <dbReference type="NCBI Taxonomy" id="29494"/>
    <lineage>
        <taxon>Bacteria</taxon>
        <taxon>Pseudomonadati</taxon>
        <taxon>Pseudomonadota</taxon>
        <taxon>Gammaproteobacteria</taxon>
        <taxon>Vibrionales</taxon>
        <taxon>Vibrionaceae</taxon>
        <taxon>Vibrio</taxon>
    </lineage>
</organism>
<keyword evidence="3" id="KW-0812">Transmembrane</keyword>
<protein>
    <submittedName>
        <fullName evidence="5">HPP domain containing protein+B94</fullName>
    </submittedName>
</protein>
<dbReference type="AlphaFoldDB" id="A0A0Q2QZF5"/>
<keyword evidence="3" id="KW-1133">Transmembrane helix</keyword>
<evidence type="ECO:0000259" key="4">
    <source>
        <dbReference type="PROSITE" id="PS51371"/>
    </source>
</evidence>
<evidence type="ECO:0000256" key="3">
    <source>
        <dbReference type="SAM" id="Phobius"/>
    </source>
</evidence>
<evidence type="ECO:0000256" key="2">
    <source>
        <dbReference type="PROSITE-ProRule" id="PRU00703"/>
    </source>
</evidence>
<dbReference type="InterPro" id="IPR051257">
    <property type="entry name" value="Diverse_CBS-Domain"/>
</dbReference>
<feature type="domain" description="CBS" evidence="4">
    <location>
        <begin position="303"/>
        <end position="357"/>
    </location>
</feature>
<comment type="caution">
    <text evidence="5">The sequence shown here is derived from an EMBL/GenBank/DDBJ whole genome shotgun (WGS) entry which is preliminary data.</text>
</comment>
<keyword evidence="6" id="KW-1185">Reference proteome</keyword>
<dbReference type="InterPro" id="IPR046342">
    <property type="entry name" value="CBS_dom_sf"/>
</dbReference>
<evidence type="ECO:0000313" key="6">
    <source>
        <dbReference type="Proteomes" id="UP000051221"/>
    </source>
</evidence>
<dbReference type="Gene3D" id="3.90.1280.20">
    <property type="match status" value="1"/>
</dbReference>
<dbReference type="Pfam" id="PF04982">
    <property type="entry name" value="TM_HPP"/>
    <property type="match status" value="1"/>
</dbReference>
<proteinExistence type="predicted"/>
<feature type="transmembrane region" description="Helical" evidence="3">
    <location>
        <begin position="66"/>
        <end position="83"/>
    </location>
</feature>
<feature type="domain" description="CBS" evidence="4">
    <location>
        <begin position="226"/>
        <end position="283"/>
    </location>
</feature>
<dbReference type="PROSITE" id="PS51371">
    <property type="entry name" value="CBS"/>
    <property type="match status" value="2"/>
</dbReference>
<dbReference type="CDD" id="cd04600">
    <property type="entry name" value="CBS_pair_HPP_assoc"/>
    <property type="match status" value="1"/>
</dbReference>
<gene>
    <name evidence="5" type="ORF">AMR76_12370</name>
</gene>
<feature type="transmembrane region" description="Helical" evidence="3">
    <location>
        <begin position="137"/>
        <end position="155"/>
    </location>
</feature>
<dbReference type="Pfam" id="PF00571">
    <property type="entry name" value="CBS"/>
    <property type="match status" value="2"/>
</dbReference>
<dbReference type="InParanoid" id="A0A0Q2QZF5"/>
<dbReference type="InterPro" id="IPR058581">
    <property type="entry name" value="TM_HPP"/>
</dbReference>
<dbReference type="PANTHER" id="PTHR43080:SF2">
    <property type="entry name" value="CBS DOMAIN-CONTAINING PROTEIN"/>
    <property type="match status" value="1"/>
</dbReference>
<dbReference type="SUPFAM" id="SSF54631">
    <property type="entry name" value="CBS-domain pair"/>
    <property type="match status" value="1"/>
</dbReference>
<evidence type="ECO:0000313" key="5">
    <source>
        <dbReference type="EMBL" id="KQH85301.1"/>
    </source>
</evidence>
<feature type="transmembrane region" description="Helical" evidence="3">
    <location>
        <begin position="37"/>
        <end position="54"/>
    </location>
</feature>
<dbReference type="EMBL" id="LKHS01000010">
    <property type="protein sequence ID" value="KQH85301.1"/>
    <property type="molecule type" value="Genomic_DNA"/>
</dbReference>
<dbReference type="InterPro" id="IPR000644">
    <property type="entry name" value="CBS_dom"/>
</dbReference>
<accession>A0A0Q2QZF5</accession>
<dbReference type="PANTHER" id="PTHR43080">
    <property type="entry name" value="CBS DOMAIN-CONTAINING PROTEIN CBSX3, MITOCHONDRIAL"/>
    <property type="match status" value="1"/>
</dbReference>
<name>A0A0Q2QZF5_VIBFU</name>
<feature type="transmembrane region" description="Helical" evidence="3">
    <location>
        <begin position="12"/>
        <end position="31"/>
    </location>
</feature>
<dbReference type="Gene3D" id="3.10.580.10">
    <property type="entry name" value="CBS-domain"/>
    <property type="match status" value="1"/>
</dbReference>
<dbReference type="SMART" id="SM00116">
    <property type="entry name" value="CBS"/>
    <property type="match status" value="2"/>
</dbReference>
<dbReference type="Proteomes" id="UP000051221">
    <property type="component" value="Unassembled WGS sequence"/>
</dbReference>
<dbReference type="RefSeq" id="WP_055466253.1">
    <property type="nucleotide sequence ID" value="NZ_LKHS01000010.1"/>
</dbReference>